<name>A0A7W7QK44_9ACTN</name>
<accession>A0A7W7QK44</accession>
<comment type="caution">
    <text evidence="1">The sequence shown here is derived from an EMBL/GenBank/DDBJ whole genome shotgun (WGS) entry which is preliminary data.</text>
</comment>
<dbReference type="AlphaFoldDB" id="A0A7W7QK44"/>
<dbReference type="EMBL" id="JACHJP010000002">
    <property type="protein sequence ID" value="MBB4915067.1"/>
    <property type="molecule type" value="Genomic_DNA"/>
</dbReference>
<organism evidence="1 2">
    <name type="scientific">Streptosporangium saharense</name>
    <dbReference type="NCBI Taxonomy" id="1706840"/>
    <lineage>
        <taxon>Bacteria</taxon>
        <taxon>Bacillati</taxon>
        <taxon>Actinomycetota</taxon>
        <taxon>Actinomycetes</taxon>
        <taxon>Streptosporangiales</taxon>
        <taxon>Streptosporangiaceae</taxon>
        <taxon>Streptosporangium</taxon>
    </lineage>
</organism>
<reference evidence="1 2" key="1">
    <citation type="submission" date="2020-08" db="EMBL/GenBank/DDBJ databases">
        <title>Genomic Encyclopedia of Type Strains, Phase III (KMG-III): the genomes of soil and plant-associated and newly described type strains.</title>
        <authorList>
            <person name="Whitman W."/>
        </authorList>
    </citation>
    <scope>NUCLEOTIDE SEQUENCE [LARGE SCALE GENOMIC DNA]</scope>
    <source>
        <strain evidence="1 2">CECT 8840</strain>
    </source>
</reference>
<gene>
    <name evidence="1" type="ORF">FHS44_002152</name>
</gene>
<evidence type="ECO:0000313" key="1">
    <source>
        <dbReference type="EMBL" id="MBB4915067.1"/>
    </source>
</evidence>
<dbReference type="Proteomes" id="UP000552644">
    <property type="component" value="Unassembled WGS sequence"/>
</dbReference>
<dbReference type="RefSeq" id="WP_184713784.1">
    <property type="nucleotide sequence ID" value="NZ_JACHJP010000002.1"/>
</dbReference>
<sequence>MIRQVFVADTTLSADQVYHQASLEEITLIIGMDRIPTPGHDLTALTEAAAIADKLERVVHAYRRDLEVRIGQLKRAVEQRATAAALCVCGAPTAQGVVHQTGAPCHADESHVHGPAILDPAGIGELDDRLGRVVERVFNAPADEAVA</sequence>
<proteinExistence type="predicted"/>
<protein>
    <submittedName>
        <fullName evidence="1">Uncharacterized protein</fullName>
    </submittedName>
</protein>
<evidence type="ECO:0000313" key="2">
    <source>
        <dbReference type="Proteomes" id="UP000552644"/>
    </source>
</evidence>
<keyword evidence="2" id="KW-1185">Reference proteome</keyword>